<sequence length="725" mass="84582">MEDMKIKVKLKTLISLLLLSLFIILIVVPYINLGIGEYLNKKGSPKAQAFYKNYLSSPIKLNEKKALYLYGESILGGFHKYTIMFSGFGEEKNNTLEDIKKAKEAFEKILLKDSDKNYNNKYTKKAYSRLMDISIATLNIDELLHWISWGKDKNNEEIKNISKLYEGYYYYTQRDYKKAETILHGYNKGMDLDFKYYYLLGDIYSHRGNIEKAMDYFEKASSIGWISGEYLFGGSNISHKNTWFKDYKKKLKGDYKIRGKVSYNGKGLPFVEVYMNDEIGVFYKGGNFPVAITDKNGEFETLGFTQGVYDVGIGINTSQLYDKVFLRQNINSIQLNKDIDFNFNLSNPIRIKNPLPGTTIEEKFEVSWDEVKGVDYYTVEVITFGNPKEKSGSSFRYLLHHENGEYKIEGNNIKFNIKKLNENIGVGGLSFDEEEMLVNPSGILGTFTPNIEYPIVVNGYDKEGKLIAKSLPSICNYDEISSIKVEGDLTLGEQLILDEKYEKAIKYYEEKLNKNPKDKEALLYLSKFYMIGWKKDKKDYDKALKYAKEYDDLTNNKLSFEVVDFMKNQNIRENKKLVKEILDNIPQKHRDTNYYHQRAKYHLALEEFEKARESYEKMTDYKFINMIYIDMYLGDYKKAIDVLTSGEINLRKMNVAKVIDAFNNMDNISKKDKELFNELLKSVLVDNLSIEDGKKLYEKVFNSVDNMKVKQILEEMKKEEYWDQM</sequence>
<keyword evidence="1" id="KW-0802">TPR repeat</keyword>
<feature type="repeat" description="TPR" evidence="1">
    <location>
        <begin position="194"/>
        <end position="227"/>
    </location>
</feature>
<evidence type="ECO:0000313" key="4">
    <source>
        <dbReference type="Proteomes" id="UP000001412"/>
    </source>
</evidence>
<dbReference type="Proteomes" id="UP000001412">
    <property type="component" value="Chromosome"/>
</dbReference>
<dbReference type="InterPro" id="IPR019734">
    <property type="entry name" value="TPR_rpt"/>
</dbReference>
<keyword evidence="4" id="KW-1185">Reference proteome</keyword>
<dbReference type="SUPFAM" id="SSF81901">
    <property type="entry name" value="HCP-like"/>
    <property type="match status" value="1"/>
</dbReference>
<protein>
    <recommendedName>
        <fullName evidence="5">Tetratricopeptide repeat protein</fullName>
    </recommendedName>
</protein>
<dbReference type="KEGG" id="ctc:CTC_00609"/>
<evidence type="ECO:0000256" key="2">
    <source>
        <dbReference type="SAM" id="Phobius"/>
    </source>
</evidence>
<dbReference type="STRING" id="212717.CTC_00609"/>
<dbReference type="SUPFAM" id="SSF48452">
    <property type="entry name" value="TPR-like"/>
    <property type="match status" value="1"/>
</dbReference>
<dbReference type="EMBL" id="AE015927">
    <property type="protein sequence ID" value="AAO35224.1"/>
    <property type="molecule type" value="Genomic_DNA"/>
</dbReference>
<dbReference type="InterPro" id="IPR011990">
    <property type="entry name" value="TPR-like_helical_dom_sf"/>
</dbReference>
<gene>
    <name evidence="3" type="ordered locus">CTC_00609</name>
</gene>
<dbReference type="Gene3D" id="1.25.40.10">
    <property type="entry name" value="Tetratricopeptide repeat domain"/>
    <property type="match status" value="2"/>
</dbReference>
<dbReference type="AlphaFoldDB" id="Q897W2"/>
<keyword evidence="2" id="KW-0472">Membrane</keyword>
<evidence type="ECO:0008006" key="5">
    <source>
        <dbReference type="Google" id="ProtNLM"/>
    </source>
</evidence>
<evidence type="ECO:0000256" key="1">
    <source>
        <dbReference type="PROSITE-ProRule" id="PRU00339"/>
    </source>
</evidence>
<dbReference type="SMART" id="SM00028">
    <property type="entry name" value="TPR"/>
    <property type="match status" value="3"/>
</dbReference>
<name>Q897W2_CLOTE</name>
<evidence type="ECO:0000313" key="3">
    <source>
        <dbReference type="EMBL" id="AAO35224.1"/>
    </source>
</evidence>
<keyword evidence="2" id="KW-0812">Transmembrane</keyword>
<feature type="repeat" description="TPR" evidence="1">
    <location>
        <begin position="485"/>
        <end position="518"/>
    </location>
</feature>
<accession>Q897W2</accession>
<dbReference type="Pfam" id="PF13181">
    <property type="entry name" value="TPR_8"/>
    <property type="match status" value="1"/>
</dbReference>
<feature type="transmembrane region" description="Helical" evidence="2">
    <location>
        <begin position="12"/>
        <end position="31"/>
    </location>
</feature>
<dbReference type="PROSITE" id="PS50005">
    <property type="entry name" value="TPR"/>
    <property type="match status" value="2"/>
</dbReference>
<organism evidence="3 4">
    <name type="scientific">Clostridium tetani (strain Massachusetts / E88)</name>
    <dbReference type="NCBI Taxonomy" id="212717"/>
    <lineage>
        <taxon>Bacteria</taxon>
        <taxon>Bacillati</taxon>
        <taxon>Bacillota</taxon>
        <taxon>Clostridia</taxon>
        <taxon>Eubacteriales</taxon>
        <taxon>Clostridiaceae</taxon>
        <taxon>Clostridium</taxon>
    </lineage>
</organism>
<reference evidence="3 4" key="1">
    <citation type="journal article" date="2003" name="Proc. Natl. Acad. Sci. U.S.A.">
        <title>The genome sequence of Clostridium tetani, the causative agent of tetanus disease.</title>
        <authorList>
            <person name="Brueggemann H."/>
            <person name="Baumer S."/>
            <person name="Fricke W.F."/>
            <person name="Wiezer A."/>
            <person name="Liesegang H."/>
            <person name="Decker I."/>
            <person name="Herzberg C."/>
            <person name="Martinez-Arias R."/>
            <person name="Merkl R."/>
            <person name="Henne A."/>
            <person name="Gottschalk G."/>
        </authorList>
    </citation>
    <scope>NUCLEOTIDE SEQUENCE [LARGE SCALE GENOMIC DNA]</scope>
    <source>
        <strain evidence="4">Massachusetts / E88</strain>
    </source>
</reference>
<proteinExistence type="predicted"/>
<keyword evidence="2" id="KW-1133">Transmembrane helix</keyword>
<dbReference type="HOGENOM" id="CLU_382980_0_0_9"/>